<dbReference type="GO" id="GO:0006355">
    <property type="term" value="P:regulation of DNA-templated transcription"/>
    <property type="evidence" value="ECO:0007669"/>
    <property type="project" value="InterPro"/>
</dbReference>
<dbReference type="Pfam" id="PF25601">
    <property type="entry name" value="AAA_lid_14"/>
    <property type="match status" value="1"/>
</dbReference>
<keyword evidence="4" id="KW-0804">Transcription</keyword>
<evidence type="ECO:0000256" key="3">
    <source>
        <dbReference type="ARBA" id="ARBA00023015"/>
    </source>
</evidence>
<dbReference type="SUPFAM" id="SSF52540">
    <property type="entry name" value="P-loop containing nucleoside triphosphate hydrolases"/>
    <property type="match status" value="1"/>
</dbReference>
<dbReference type="AlphaFoldDB" id="A0A2P2BVW6"/>
<evidence type="ECO:0000259" key="5">
    <source>
        <dbReference type="PROSITE" id="PS50045"/>
    </source>
</evidence>
<evidence type="ECO:0000256" key="4">
    <source>
        <dbReference type="ARBA" id="ARBA00023163"/>
    </source>
</evidence>
<dbReference type="InterPro" id="IPR002078">
    <property type="entry name" value="Sigma_54_int"/>
</dbReference>
<name>A0A2P2BVW6_9ZZZZ</name>
<evidence type="ECO:0000313" key="6">
    <source>
        <dbReference type="EMBL" id="CUR53885.1"/>
    </source>
</evidence>
<protein>
    <submittedName>
        <fullName evidence="6">Putative transcriptional regulator</fullName>
    </submittedName>
</protein>
<keyword evidence="3" id="KW-0805">Transcription regulation</keyword>
<proteinExistence type="predicted"/>
<keyword evidence="2" id="KW-0067">ATP-binding</keyword>
<evidence type="ECO:0000256" key="2">
    <source>
        <dbReference type="ARBA" id="ARBA00022840"/>
    </source>
</evidence>
<dbReference type="Gene3D" id="3.30.450.40">
    <property type="match status" value="1"/>
</dbReference>
<dbReference type="Gene3D" id="1.10.10.60">
    <property type="entry name" value="Homeodomain-like"/>
    <property type="match status" value="1"/>
</dbReference>
<dbReference type="Gene3D" id="3.40.50.300">
    <property type="entry name" value="P-loop containing nucleotide triphosphate hydrolases"/>
    <property type="match status" value="1"/>
</dbReference>
<feature type="domain" description="Sigma-54 factor interaction" evidence="5">
    <location>
        <begin position="416"/>
        <end position="472"/>
    </location>
</feature>
<dbReference type="Pfam" id="PF02954">
    <property type="entry name" value="HTH_8"/>
    <property type="match status" value="1"/>
</dbReference>
<dbReference type="SMART" id="SM00382">
    <property type="entry name" value="AAA"/>
    <property type="match status" value="1"/>
</dbReference>
<dbReference type="PROSITE" id="PS50045">
    <property type="entry name" value="SIGMA54_INTERACT_4"/>
    <property type="match status" value="1"/>
</dbReference>
<dbReference type="InterPro" id="IPR027417">
    <property type="entry name" value="P-loop_NTPase"/>
</dbReference>
<dbReference type="GO" id="GO:0043565">
    <property type="term" value="F:sequence-specific DNA binding"/>
    <property type="evidence" value="ECO:0007669"/>
    <property type="project" value="InterPro"/>
</dbReference>
<dbReference type="GO" id="GO:0005524">
    <property type="term" value="F:ATP binding"/>
    <property type="evidence" value="ECO:0007669"/>
    <property type="project" value="UniProtKB-KW"/>
</dbReference>
<accession>A0A2P2BVW6</accession>
<gene>
    <name evidence="6" type="ORF">NOCA2100018</name>
</gene>
<sequence>MSLTDDSSTRLRPAIAESWHRADLVGLDPSSTFDHLEQVDVDSQGSLMTAAAPVLDELDGRLRDTKYSTILVDRDCRIVRRWSDDRRIDAGFDDLHLGLGSSLLEEDIGTNALGTVLETRTSITVNGAEHFAEALRGFSCYGHPIRHPLTRRIEGVLDITALAPEANPLLPALIDRAVADIEQRLLDGSRASEKSLLDAFQAATSLRRRPMVAIGEDVVLSNQAALDLLGPGDVAMLRMLAIDAQRHGARLELSLESGRAVTVEVSPVSGARRGALLHVEPLDKERARTVARRSWTSREQHSSPLLVWGPPGTGRTTRARELAEHEPLTVLRPGAALLDGDTAWARDFEALMSRRTGSVCIDGIDLLSDRLLELVGLRVDTKDRPHLIFTSGPISELTGRAAVLAGSATRREETLPLAARRQDIPALAARMLHELEPTVPLHLTPSAITALSAPSWHGNLRELKAVMSHAAQRRWSEAITVDDLPEAYRSSEPEKPIAPLDQAERDVIVATLQRCGGNKVRAAAELGLSRTTLYARMRSLRITTY</sequence>
<dbReference type="EMBL" id="CZKA01000002">
    <property type="protein sequence ID" value="CUR53885.1"/>
    <property type="molecule type" value="Genomic_DNA"/>
</dbReference>
<dbReference type="InterPro" id="IPR009057">
    <property type="entry name" value="Homeodomain-like_sf"/>
</dbReference>
<keyword evidence="1" id="KW-0547">Nucleotide-binding</keyword>
<dbReference type="Gene3D" id="1.10.8.60">
    <property type="match status" value="1"/>
</dbReference>
<dbReference type="InterPro" id="IPR058031">
    <property type="entry name" value="AAA_lid_NorR"/>
</dbReference>
<dbReference type="SUPFAM" id="SSF46689">
    <property type="entry name" value="Homeodomain-like"/>
    <property type="match status" value="1"/>
</dbReference>
<dbReference type="InterPro" id="IPR003593">
    <property type="entry name" value="AAA+_ATPase"/>
</dbReference>
<reference evidence="6" key="1">
    <citation type="submission" date="2015-08" db="EMBL/GenBank/DDBJ databases">
        <authorList>
            <person name="Babu N.S."/>
            <person name="Beckwith C.J."/>
            <person name="Beseler K.G."/>
            <person name="Brison A."/>
            <person name="Carone J.V."/>
            <person name="Caskin T.P."/>
            <person name="Diamond M."/>
            <person name="Durham M.E."/>
            <person name="Foxe J.M."/>
            <person name="Go M."/>
            <person name="Henderson B.A."/>
            <person name="Jones I.B."/>
            <person name="McGettigan J.A."/>
            <person name="Micheletti S.J."/>
            <person name="Nasrallah M.E."/>
            <person name="Ortiz D."/>
            <person name="Piller C.R."/>
            <person name="Privatt S.R."/>
            <person name="Schneider S.L."/>
            <person name="Sharp S."/>
            <person name="Smith T.C."/>
            <person name="Stanton J.D."/>
            <person name="Ullery H.E."/>
            <person name="Wilson R.J."/>
            <person name="Serrano M.G."/>
            <person name="Buck G."/>
            <person name="Lee V."/>
            <person name="Wang Y."/>
            <person name="Carvalho R."/>
            <person name="Voegtly L."/>
            <person name="Shi R."/>
            <person name="Duckworth R."/>
            <person name="Johnson A."/>
            <person name="Loviza R."/>
            <person name="Walstead R."/>
            <person name="Shah Z."/>
            <person name="Kiflezghi M."/>
            <person name="Wade K."/>
            <person name="Ball S.L."/>
            <person name="Bradley K.W."/>
            <person name="Asai D.J."/>
            <person name="Bowman C.A."/>
            <person name="Russell D.A."/>
            <person name="Pope W.H."/>
            <person name="Jacobs-Sera D."/>
            <person name="Hendrix R.W."/>
            <person name="Hatfull G.F."/>
        </authorList>
    </citation>
    <scope>NUCLEOTIDE SEQUENCE</scope>
</reference>
<dbReference type="InterPro" id="IPR029016">
    <property type="entry name" value="GAF-like_dom_sf"/>
</dbReference>
<dbReference type="PANTHER" id="PTHR32071:SF122">
    <property type="entry name" value="SIGMA FACTOR"/>
    <property type="match status" value="1"/>
</dbReference>
<dbReference type="PRINTS" id="PR01590">
    <property type="entry name" value="HTHFIS"/>
</dbReference>
<evidence type="ECO:0000256" key="1">
    <source>
        <dbReference type="ARBA" id="ARBA00022741"/>
    </source>
</evidence>
<organism evidence="6">
    <name type="scientific">metagenome</name>
    <dbReference type="NCBI Taxonomy" id="256318"/>
    <lineage>
        <taxon>unclassified sequences</taxon>
        <taxon>metagenomes</taxon>
    </lineage>
</organism>
<dbReference type="PANTHER" id="PTHR32071">
    <property type="entry name" value="TRANSCRIPTIONAL REGULATORY PROTEIN"/>
    <property type="match status" value="1"/>
</dbReference>
<dbReference type="InterPro" id="IPR002197">
    <property type="entry name" value="HTH_Fis"/>
</dbReference>